<evidence type="ECO:0000256" key="5">
    <source>
        <dbReference type="ARBA" id="ARBA00022792"/>
    </source>
</evidence>
<evidence type="ECO:0000256" key="4">
    <source>
        <dbReference type="ARBA" id="ARBA00022692"/>
    </source>
</evidence>
<keyword evidence="4 9" id="KW-0812">Transmembrane</keyword>
<dbReference type="Proteomes" id="UP000185904">
    <property type="component" value="Unassembled WGS sequence"/>
</dbReference>
<proteinExistence type="inferred from homology"/>
<evidence type="ECO:0000256" key="8">
    <source>
        <dbReference type="ARBA" id="ARBA00023136"/>
    </source>
</evidence>
<name>A0A178D639_9EURO</name>
<dbReference type="GeneID" id="34586290"/>
<comment type="subcellular location">
    <subcellularLocation>
        <location evidence="1 9">Mitochondrion inner membrane</location>
        <topology evidence="1 9">Multi-pass membrane protein</topology>
    </subcellularLocation>
</comment>
<evidence type="ECO:0000313" key="11">
    <source>
        <dbReference type="Proteomes" id="UP000185904"/>
    </source>
</evidence>
<dbReference type="OrthoDB" id="869189at2759"/>
<evidence type="ECO:0000256" key="2">
    <source>
        <dbReference type="ARBA" id="ARBA00006416"/>
    </source>
</evidence>
<protein>
    <recommendedName>
        <fullName evidence="9">Mitochondrial pyruvate carrier</fullName>
    </recommendedName>
</protein>
<reference evidence="10 11" key="1">
    <citation type="submission" date="2016-03" db="EMBL/GenBank/DDBJ databases">
        <title>The draft genome sequence of Fonsecaea nubica causative agent of cutaneous subcutaneous infection in human host.</title>
        <authorList>
            <person name="Costa F."/>
            <person name="Sybren D.H."/>
            <person name="Raittz R.T."/>
            <person name="Weiss V.A."/>
            <person name="Leao A.C."/>
            <person name="Gomes R."/>
            <person name="De Souza E.M."/>
            <person name="Pedrosa F.O."/>
            <person name="Steffens M.B."/>
            <person name="Bombassaro A."/>
            <person name="Tadra-Sfeir M.Z."/>
            <person name="Moreno L.F."/>
            <person name="Najafzadeh M.J."/>
            <person name="Felipe M.S."/>
            <person name="Teixeira M."/>
            <person name="Sun J."/>
            <person name="Xi L."/>
            <person name="Castro M.A."/>
            <person name="Vicente V.A."/>
        </authorList>
    </citation>
    <scope>NUCLEOTIDE SEQUENCE [LARGE SCALE GENOMIC DNA]</scope>
    <source>
        <strain evidence="10 11">CBS 269.64</strain>
    </source>
</reference>
<accession>A0A178D639</accession>
<evidence type="ECO:0000256" key="1">
    <source>
        <dbReference type="ARBA" id="ARBA00004448"/>
    </source>
</evidence>
<dbReference type="AlphaFoldDB" id="A0A178D639"/>
<organism evidence="10 11">
    <name type="scientific">Fonsecaea nubica</name>
    <dbReference type="NCBI Taxonomy" id="856822"/>
    <lineage>
        <taxon>Eukaryota</taxon>
        <taxon>Fungi</taxon>
        <taxon>Dikarya</taxon>
        <taxon>Ascomycota</taxon>
        <taxon>Pezizomycotina</taxon>
        <taxon>Eurotiomycetes</taxon>
        <taxon>Chaetothyriomycetidae</taxon>
        <taxon>Chaetothyriales</taxon>
        <taxon>Herpotrichiellaceae</taxon>
        <taxon>Fonsecaea</taxon>
    </lineage>
</organism>
<evidence type="ECO:0000313" key="10">
    <source>
        <dbReference type="EMBL" id="OAL37690.1"/>
    </source>
</evidence>
<comment type="function">
    <text evidence="9">Mediates the uptake of pyruvate into mitochondria.</text>
</comment>
<keyword evidence="11" id="KW-1185">Reference proteome</keyword>
<evidence type="ECO:0000256" key="3">
    <source>
        <dbReference type="ARBA" id="ARBA00022448"/>
    </source>
</evidence>
<keyword evidence="6 9" id="KW-1133">Transmembrane helix</keyword>
<keyword evidence="7 9" id="KW-0496">Mitochondrion</keyword>
<keyword evidence="3 9" id="KW-0813">Transport</keyword>
<evidence type="ECO:0000256" key="7">
    <source>
        <dbReference type="ARBA" id="ARBA00023128"/>
    </source>
</evidence>
<comment type="similarity">
    <text evidence="2 9">Belongs to the mitochondrial pyruvate carrier (MPC) (TC 2.A.105) family.</text>
</comment>
<dbReference type="RefSeq" id="XP_022502702.1">
    <property type="nucleotide sequence ID" value="XM_022641171.1"/>
</dbReference>
<evidence type="ECO:0000256" key="6">
    <source>
        <dbReference type="ARBA" id="ARBA00022989"/>
    </source>
</evidence>
<keyword evidence="8 9" id="KW-0472">Membrane</keyword>
<comment type="caution">
    <text evidence="10">The sequence shown here is derived from an EMBL/GenBank/DDBJ whole genome shotgun (WGS) entry which is preliminary data.</text>
</comment>
<dbReference type="GO" id="GO:0006850">
    <property type="term" value="P:pyruvate import into mitochondria"/>
    <property type="evidence" value="ECO:0007669"/>
    <property type="project" value="InterPro"/>
</dbReference>
<comment type="caution">
    <text evidence="9">Lacks conserved residue(s) required for the propagation of feature annotation.</text>
</comment>
<dbReference type="EMBL" id="LVCJ01000013">
    <property type="protein sequence ID" value="OAL37690.1"/>
    <property type="molecule type" value="Genomic_DNA"/>
</dbReference>
<evidence type="ECO:0000256" key="9">
    <source>
        <dbReference type="RuleBase" id="RU363100"/>
    </source>
</evidence>
<dbReference type="InterPro" id="IPR005336">
    <property type="entry name" value="MPC"/>
</dbReference>
<dbReference type="Pfam" id="PF03650">
    <property type="entry name" value="MPC"/>
    <property type="match status" value="1"/>
</dbReference>
<dbReference type="GO" id="GO:0005743">
    <property type="term" value="C:mitochondrial inner membrane"/>
    <property type="evidence" value="ECO:0007669"/>
    <property type="project" value="UniProtKB-SubCell"/>
</dbReference>
<gene>
    <name evidence="10" type="ORF">AYO20_02867</name>
</gene>
<sequence>MVARFGLRFAQQTARQSTTSFTSRAPFQLRNPVFRRWQGTAANPAVEGAPQQSLFQRLWTSEFGWTTKYTDANAGRCSRAPIMKWGVVLAGASDFLRPAEKLSLTQNLALMATGSIWTRWCFIIRPKNLLLAAVNFCLFLVGTIQVSRILAYQASQKGSTTEALKEMEKEVEGSVKSVEKAVEAKL</sequence>
<keyword evidence="5 9" id="KW-0999">Mitochondrion inner membrane</keyword>
<feature type="transmembrane region" description="Helical" evidence="9">
    <location>
        <begin position="129"/>
        <end position="151"/>
    </location>
</feature>